<protein>
    <recommendedName>
        <fullName evidence="5">HIG1 domain-containing protein</fullName>
    </recommendedName>
</protein>
<organism evidence="6 7">
    <name type="scientific">Micavibrio aeruginosavorus</name>
    <dbReference type="NCBI Taxonomy" id="349221"/>
    <lineage>
        <taxon>Bacteria</taxon>
        <taxon>Pseudomonadati</taxon>
        <taxon>Bdellovibrionota</taxon>
        <taxon>Bdellovibrionia</taxon>
        <taxon>Bdellovibrionales</taxon>
        <taxon>Pseudobdellovibrionaceae</taxon>
        <taxon>Micavibrio</taxon>
    </lineage>
</organism>
<name>A0A2W5MZ82_9BACT</name>
<comment type="caution">
    <text evidence="6">The sequence shown here is derived from an EMBL/GenBank/DDBJ whole genome shotgun (WGS) entry which is preliminary data.</text>
</comment>
<feature type="transmembrane region" description="Helical" evidence="4">
    <location>
        <begin position="21"/>
        <end position="40"/>
    </location>
</feature>
<dbReference type="EMBL" id="QFQB01000032">
    <property type="protein sequence ID" value="PZQ46104.1"/>
    <property type="molecule type" value="Genomic_DNA"/>
</dbReference>
<gene>
    <name evidence="6" type="ORF">DI551_05705</name>
</gene>
<proteinExistence type="predicted"/>
<keyword evidence="3 4" id="KW-0472">Membrane</keyword>
<evidence type="ECO:0000256" key="2">
    <source>
        <dbReference type="ARBA" id="ARBA00022989"/>
    </source>
</evidence>
<sequence>LFSMVKGGEFNQKYGNKLMRARVIMQGIALALFALAVMAGKS</sequence>
<accession>A0A2W5MZ82</accession>
<dbReference type="Proteomes" id="UP000249417">
    <property type="component" value="Unassembled WGS sequence"/>
</dbReference>
<evidence type="ECO:0000313" key="6">
    <source>
        <dbReference type="EMBL" id="PZQ46104.1"/>
    </source>
</evidence>
<evidence type="ECO:0000313" key="7">
    <source>
        <dbReference type="Proteomes" id="UP000249417"/>
    </source>
</evidence>
<evidence type="ECO:0000256" key="3">
    <source>
        <dbReference type="ARBA" id="ARBA00023136"/>
    </source>
</evidence>
<dbReference type="AlphaFoldDB" id="A0A2W5MZ82"/>
<keyword evidence="1 4" id="KW-0812">Transmembrane</keyword>
<evidence type="ECO:0000256" key="4">
    <source>
        <dbReference type="SAM" id="Phobius"/>
    </source>
</evidence>
<feature type="domain" description="HIG1" evidence="5">
    <location>
        <begin position="1"/>
        <end position="42"/>
    </location>
</feature>
<dbReference type="InterPro" id="IPR007667">
    <property type="entry name" value="Hypoxia_induced_domain"/>
</dbReference>
<keyword evidence="2 4" id="KW-1133">Transmembrane helix</keyword>
<reference evidence="6 7" key="1">
    <citation type="submission" date="2017-08" db="EMBL/GenBank/DDBJ databases">
        <title>Infants hospitalized years apart are colonized by the same room-sourced microbial strains.</title>
        <authorList>
            <person name="Brooks B."/>
            <person name="Olm M.R."/>
            <person name="Firek B.A."/>
            <person name="Baker R."/>
            <person name="Thomas B.C."/>
            <person name="Morowitz M.J."/>
            <person name="Banfield J.F."/>
        </authorList>
    </citation>
    <scope>NUCLEOTIDE SEQUENCE [LARGE SCALE GENOMIC DNA]</scope>
    <source>
        <strain evidence="6">S2_005_002_R2_29</strain>
    </source>
</reference>
<evidence type="ECO:0000259" key="5">
    <source>
        <dbReference type="PROSITE" id="PS51503"/>
    </source>
</evidence>
<dbReference type="Pfam" id="PF04588">
    <property type="entry name" value="HIG_1_N"/>
    <property type="match status" value="1"/>
</dbReference>
<evidence type="ECO:0000256" key="1">
    <source>
        <dbReference type="ARBA" id="ARBA00022692"/>
    </source>
</evidence>
<feature type="non-terminal residue" evidence="6">
    <location>
        <position position="1"/>
    </location>
</feature>
<dbReference type="PROSITE" id="PS51503">
    <property type="entry name" value="HIG1"/>
    <property type="match status" value="1"/>
</dbReference>